<proteinExistence type="predicted"/>
<keyword evidence="2" id="KW-1003">Cell membrane</keyword>
<dbReference type="GO" id="GO:0006784">
    <property type="term" value="P:heme A biosynthetic process"/>
    <property type="evidence" value="ECO:0007669"/>
    <property type="project" value="InterPro"/>
</dbReference>
<evidence type="ECO:0000256" key="8">
    <source>
        <dbReference type="ARBA" id="ARBA00023133"/>
    </source>
</evidence>
<dbReference type="Pfam" id="PF02628">
    <property type="entry name" value="COX15-CtaA"/>
    <property type="match status" value="2"/>
</dbReference>
<accession>A0AAE3R079</accession>
<gene>
    <name evidence="13" type="ORF">QNI22_08760</name>
</gene>
<feature type="transmembrane region" description="Helical" evidence="12">
    <location>
        <begin position="296"/>
        <end position="320"/>
    </location>
</feature>
<evidence type="ECO:0000256" key="4">
    <source>
        <dbReference type="ARBA" id="ARBA00022723"/>
    </source>
</evidence>
<keyword evidence="8" id="KW-0350">Heme biosynthesis</keyword>
<keyword evidence="6" id="KW-0560">Oxidoreductase</keyword>
<evidence type="ECO:0000256" key="11">
    <source>
        <dbReference type="ARBA" id="ARBA00023444"/>
    </source>
</evidence>
<keyword evidence="9 12" id="KW-0472">Membrane</keyword>
<reference evidence="13" key="1">
    <citation type="submission" date="2023-05" db="EMBL/GenBank/DDBJ databases">
        <authorList>
            <person name="Zhang X."/>
        </authorList>
    </citation>
    <scope>NUCLEOTIDE SEQUENCE</scope>
    <source>
        <strain evidence="13">BD1B2-1</strain>
    </source>
</reference>
<keyword evidence="14" id="KW-1185">Reference proteome</keyword>
<evidence type="ECO:0000256" key="2">
    <source>
        <dbReference type="ARBA" id="ARBA00022475"/>
    </source>
</evidence>
<dbReference type="InterPro" id="IPR003780">
    <property type="entry name" value="COX15/CtaA_fam"/>
</dbReference>
<dbReference type="GO" id="GO:0016020">
    <property type="term" value="C:membrane"/>
    <property type="evidence" value="ECO:0007669"/>
    <property type="project" value="UniProtKB-SubCell"/>
</dbReference>
<dbReference type="RefSeq" id="WP_314510265.1">
    <property type="nucleotide sequence ID" value="NZ_JASJOU010000002.1"/>
</dbReference>
<feature type="transmembrane region" description="Helical" evidence="12">
    <location>
        <begin position="261"/>
        <end position="284"/>
    </location>
</feature>
<protein>
    <submittedName>
        <fullName evidence="13">COX15/CtaA family protein</fullName>
    </submittedName>
</protein>
<feature type="transmembrane region" description="Helical" evidence="12">
    <location>
        <begin position="213"/>
        <end position="232"/>
    </location>
</feature>
<evidence type="ECO:0000256" key="6">
    <source>
        <dbReference type="ARBA" id="ARBA00023002"/>
    </source>
</evidence>
<feature type="transmembrane region" description="Helical" evidence="12">
    <location>
        <begin position="12"/>
        <end position="33"/>
    </location>
</feature>
<evidence type="ECO:0000313" key="14">
    <source>
        <dbReference type="Proteomes" id="UP001232063"/>
    </source>
</evidence>
<evidence type="ECO:0000256" key="10">
    <source>
        <dbReference type="ARBA" id="ARBA00023157"/>
    </source>
</evidence>
<keyword evidence="10" id="KW-1015">Disulfide bond</keyword>
<keyword evidence="7" id="KW-0408">Iron</keyword>
<feature type="transmembrane region" description="Helical" evidence="12">
    <location>
        <begin position="180"/>
        <end position="201"/>
    </location>
</feature>
<evidence type="ECO:0000256" key="7">
    <source>
        <dbReference type="ARBA" id="ARBA00023004"/>
    </source>
</evidence>
<evidence type="ECO:0000256" key="12">
    <source>
        <dbReference type="SAM" id="Phobius"/>
    </source>
</evidence>
<dbReference type="GO" id="GO:0046872">
    <property type="term" value="F:metal ion binding"/>
    <property type="evidence" value="ECO:0007669"/>
    <property type="project" value="UniProtKB-KW"/>
</dbReference>
<evidence type="ECO:0000313" key="13">
    <source>
        <dbReference type="EMBL" id="MDJ1500735.1"/>
    </source>
</evidence>
<comment type="pathway">
    <text evidence="11">Porphyrin-containing compound metabolism.</text>
</comment>
<dbReference type="EMBL" id="JASJOU010000002">
    <property type="protein sequence ID" value="MDJ1500735.1"/>
    <property type="molecule type" value="Genomic_DNA"/>
</dbReference>
<comment type="subcellular location">
    <subcellularLocation>
        <location evidence="1">Membrane</location>
        <topology evidence="1">Multi-pass membrane protein</topology>
    </subcellularLocation>
</comment>
<dbReference type="Proteomes" id="UP001232063">
    <property type="component" value="Unassembled WGS sequence"/>
</dbReference>
<keyword evidence="5 12" id="KW-1133">Transmembrane helix</keyword>
<dbReference type="PANTHER" id="PTHR35457">
    <property type="entry name" value="HEME A SYNTHASE"/>
    <property type="match status" value="1"/>
</dbReference>
<organism evidence="13 14">
    <name type="scientific">Xanthocytophaga agilis</name>
    <dbReference type="NCBI Taxonomy" id="3048010"/>
    <lineage>
        <taxon>Bacteria</taxon>
        <taxon>Pseudomonadati</taxon>
        <taxon>Bacteroidota</taxon>
        <taxon>Cytophagia</taxon>
        <taxon>Cytophagales</taxon>
        <taxon>Rhodocytophagaceae</taxon>
        <taxon>Xanthocytophaga</taxon>
    </lineage>
</organism>
<dbReference type="InterPro" id="IPR050450">
    <property type="entry name" value="COX15/CtaA_HemeA_synthase"/>
</dbReference>
<dbReference type="GO" id="GO:0016491">
    <property type="term" value="F:oxidoreductase activity"/>
    <property type="evidence" value="ECO:0007669"/>
    <property type="project" value="UniProtKB-KW"/>
</dbReference>
<dbReference type="PANTHER" id="PTHR35457:SF1">
    <property type="entry name" value="HEME A SYNTHASE"/>
    <property type="match status" value="1"/>
</dbReference>
<feature type="transmembrane region" description="Helical" evidence="12">
    <location>
        <begin position="326"/>
        <end position="346"/>
    </location>
</feature>
<feature type="transmembrane region" description="Helical" evidence="12">
    <location>
        <begin position="121"/>
        <end position="141"/>
    </location>
</feature>
<sequence>MSKFSNNSYNAFQKWGIITVVFVYLLIAIGSIVRTTGSGMGCPDWPKCFGSWVPPTDSSQLPVDYKDTYVQKRKQKNERLAGYLDKLGFTEVGNRILSDPSIYIEAEFNPVKTWIEYVNRLFGVLVGIFIAGTTVLSFSYWKRDKTISFISLLNLFLVGFQGWLGSVIVSTNLLPGTITIHMILAIAIALLLIYVVIRSFSTPRKLQSIPKKKIINAFLVWVIFLSLVQIVLGTRVREAIDVVISKMQHLMRNEWIEQLGWVFYIHRSFSLVVLVSNVYLLFLLKKYVSSDTLVKRWAKVLVAITIIEVITGACMAYFSIPAFLQPIHLFLAVGAIGIQFILFLAINPPHGVLKKEQPVLKPEMI</sequence>
<comment type="caution">
    <text evidence="13">The sequence shown here is derived from an EMBL/GenBank/DDBJ whole genome shotgun (WGS) entry which is preliminary data.</text>
</comment>
<evidence type="ECO:0000256" key="3">
    <source>
        <dbReference type="ARBA" id="ARBA00022692"/>
    </source>
</evidence>
<feature type="transmembrane region" description="Helical" evidence="12">
    <location>
        <begin position="153"/>
        <end position="174"/>
    </location>
</feature>
<name>A0AAE3R079_9BACT</name>
<keyword evidence="4" id="KW-0479">Metal-binding</keyword>
<evidence type="ECO:0000256" key="9">
    <source>
        <dbReference type="ARBA" id="ARBA00023136"/>
    </source>
</evidence>
<dbReference type="AlphaFoldDB" id="A0AAE3R079"/>
<evidence type="ECO:0000256" key="5">
    <source>
        <dbReference type="ARBA" id="ARBA00022989"/>
    </source>
</evidence>
<evidence type="ECO:0000256" key="1">
    <source>
        <dbReference type="ARBA" id="ARBA00004141"/>
    </source>
</evidence>
<keyword evidence="3 12" id="KW-0812">Transmembrane</keyword>